<dbReference type="AlphaFoldDB" id="A0AA86S4V1"/>
<evidence type="ECO:0000313" key="1">
    <source>
        <dbReference type="EMBL" id="CAJ1941725.1"/>
    </source>
</evidence>
<name>A0AA86S4V1_9FABA</name>
<evidence type="ECO:0000313" key="2">
    <source>
        <dbReference type="Proteomes" id="UP001189624"/>
    </source>
</evidence>
<dbReference type="EMBL" id="OY731400">
    <property type="protein sequence ID" value="CAJ1941725.1"/>
    <property type="molecule type" value="Genomic_DNA"/>
</dbReference>
<dbReference type="Gramene" id="rna-AYBTSS11_LOCUS10435">
    <property type="protein sequence ID" value="CAJ1941725.1"/>
    <property type="gene ID" value="gene-AYBTSS11_LOCUS10435"/>
</dbReference>
<proteinExistence type="predicted"/>
<gene>
    <name evidence="1" type="ORF">AYBTSS11_LOCUS10435</name>
</gene>
<protein>
    <submittedName>
        <fullName evidence="1">Uncharacterized protein</fullName>
    </submittedName>
</protein>
<reference evidence="1" key="1">
    <citation type="submission" date="2023-10" db="EMBL/GenBank/DDBJ databases">
        <authorList>
            <person name="Domelevo Entfellner J.-B."/>
        </authorList>
    </citation>
    <scope>NUCLEOTIDE SEQUENCE</scope>
</reference>
<dbReference type="Proteomes" id="UP001189624">
    <property type="component" value="Chromosome 3"/>
</dbReference>
<organism evidence="1 2">
    <name type="scientific">Sphenostylis stenocarpa</name>
    <dbReference type="NCBI Taxonomy" id="92480"/>
    <lineage>
        <taxon>Eukaryota</taxon>
        <taxon>Viridiplantae</taxon>
        <taxon>Streptophyta</taxon>
        <taxon>Embryophyta</taxon>
        <taxon>Tracheophyta</taxon>
        <taxon>Spermatophyta</taxon>
        <taxon>Magnoliopsida</taxon>
        <taxon>eudicotyledons</taxon>
        <taxon>Gunneridae</taxon>
        <taxon>Pentapetalae</taxon>
        <taxon>rosids</taxon>
        <taxon>fabids</taxon>
        <taxon>Fabales</taxon>
        <taxon>Fabaceae</taxon>
        <taxon>Papilionoideae</taxon>
        <taxon>50 kb inversion clade</taxon>
        <taxon>NPAAA clade</taxon>
        <taxon>indigoferoid/millettioid clade</taxon>
        <taxon>Phaseoleae</taxon>
        <taxon>Sphenostylis</taxon>
    </lineage>
</organism>
<accession>A0AA86S4V1</accession>
<keyword evidence="2" id="KW-1185">Reference proteome</keyword>
<sequence>MENLCNLSMESVVRVGPVPVDSNLCIKSTLLVLSSIGKDFKSETLELIQPAGHYVRTETGCKHVRFIWEEDGPQKSMSFIKLEELLV</sequence>